<accession>A0ABU7K5M0</accession>
<dbReference type="SUPFAM" id="SSF56784">
    <property type="entry name" value="HAD-like"/>
    <property type="match status" value="1"/>
</dbReference>
<dbReference type="InterPro" id="IPR036412">
    <property type="entry name" value="HAD-like_sf"/>
</dbReference>
<dbReference type="InterPro" id="IPR006439">
    <property type="entry name" value="HAD-SF_hydro_IA"/>
</dbReference>
<reference evidence="1 2" key="1">
    <citation type="submission" date="2023-08" db="EMBL/GenBank/DDBJ databases">
        <authorList>
            <person name="Girao M."/>
            <person name="Carvalho M.F."/>
        </authorList>
    </citation>
    <scope>NUCLEOTIDE SEQUENCE [LARGE SCALE GENOMIC DNA]</scope>
    <source>
        <strain evidence="1 2">CT-R113</strain>
    </source>
</reference>
<dbReference type="EMBL" id="JAUZMY010000008">
    <property type="protein sequence ID" value="MEE2037548.1"/>
    <property type="molecule type" value="Genomic_DNA"/>
</dbReference>
<protein>
    <submittedName>
        <fullName evidence="1">HAD family phosphatase</fullName>
    </submittedName>
</protein>
<name>A0ABU7K5M0_9ACTN</name>
<keyword evidence="2" id="KW-1185">Reference proteome</keyword>
<dbReference type="RefSeq" id="WP_330091347.1">
    <property type="nucleotide sequence ID" value="NZ_JAUZMY010000008.1"/>
</dbReference>
<dbReference type="SFLD" id="SFLDG01129">
    <property type="entry name" value="C1.5:_HAD__Beta-PGM__Phosphata"/>
    <property type="match status" value="1"/>
</dbReference>
<sequence length="224" mass="24752">MSPPYPLPGQYQALILDFVGVLTEGVRETIQGWCLDQGLHHRAWGTTLSRHTEGRRLYLELEAGRLTQQEWNRSTASLLGIDDHENLMGRAWAKVRPAQDMIDLARSARRAGLKTALLSNSFGLDPYDPYRTLGVNDLCDVTVLSEVEGVAKPDPEIYRRTLERLEVPGERCVFVDDNPDNLPPAQALGIVTVIADGRPDLASRVGRLLGVPTRTSGDRDVAQG</sequence>
<dbReference type="InterPro" id="IPR023214">
    <property type="entry name" value="HAD_sf"/>
</dbReference>
<dbReference type="Pfam" id="PF00702">
    <property type="entry name" value="Hydrolase"/>
    <property type="match status" value="1"/>
</dbReference>
<dbReference type="InterPro" id="IPR052898">
    <property type="entry name" value="ACAD10-like"/>
</dbReference>
<dbReference type="PANTHER" id="PTHR47829">
    <property type="entry name" value="HYDROLASE, PUTATIVE (AFU_ORTHOLOGUE AFUA_1G12880)-RELATED"/>
    <property type="match status" value="1"/>
</dbReference>
<comment type="caution">
    <text evidence="1">The sequence shown here is derived from an EMBL/GenBank/DDBJ whole genome shotgun (WGS) entry which is preliminary data.</text>
</comment>
<dbReference type="PRINTS" id="PR00413">
    <property type="entry name" value="HADHALOGNASE"/>
</dbReference>
<dbReference type="NCBIfam" id="TIGR01509">
    <property type="entry name" value="HAD-SF-IA-v3"/>
    <property type="match status" value="1"/>
</dbReference>
<evidence type="ECO:0000313" key="1">
    <source>
        <dbReference type="EMBL" id="MEE2037548.1"/>
    </source>
</evidence>
<dbReference type="CDD" id="cd02603">
    <property type="entry name" value="HAD_sEH-N_like"/>
    <property type="match status" value="1"/>
</dbReference>
<proteinExistence type="predicted"/>
<dbReference type="Gene3D" id="1.10.150.240">
    <property type="entry name" value="Putative phosphatase, domain 2"/>
    <property type="match status" value="1"/>
</dbReference>
<dbReference type="SFLD" id="SFLDS00003">
    <property type="entry name" value="Haloacid_Dehalogenase"/>
    <property type="match status" value="1"/>
</dbReference>
<dbReference type="Gene3D" id="3.40.50.1000">
    <property type="entry name" value="HAD superfamily/HAD-like"/>
    <property type="match status" value="1"/>
</dbReference>
<dbReference type="InterPro" id="IPR023198">
    <property type="entry name" value="PGP-like_dom2"/>
</dbReference>
<dbReference type="Proteomes" id="UP001356095">
    <property type="component" value="Unassembled WGS sequence"/>
</dbReference>
<evidence type="ECO:0000313" key="2">
    <source>
        <dbReference type="Proteomes" id="UP001356095"/>
    </source>
</evidence>
<gene>
    <name evidence="1" type="ORF">Q8791_09980</name>
</gene>
<organism evidence="1 2">
    <name type="scientific">Nocardiopsis codii</name>
    <dbReference type="NCBI Taxonomy" id="3065942"/>
    <lineage>
        <taxon>Bacteria</taxon>
        <taxon>Bacillati</taxon>
        <taxon>Actinomycetota</taxon>
        <taxon>Actinomycetes</taxon>
        <taxon>Streptosporangiales</taxon>
        <taxon>Nocardiopsidaceae</taxon>
        <taxon>Nocardiopsis</taxon>
    </lineage>
</organism>
<dbReference type="PANTHER" id="PTHR47829:SF1">
    <property type="entry name" value="HAD FAMILY PHOSPHATASE"/>
    <property type="match status" value="1"/>
</dbReference>